<evidence type="ECO:0000256" key="1">
    <source>
        <dbReference type="SAM" id="Phobius"/>
    </source>
</evidence>
<keyword evidence="3" id="KW-1185">Reference proteome</keyword>
<keyword evidence="1" id="KW-0472">Membrane</keyword>
<keyword evidence="1" id="KW-0812">Transmembrane</keyword>
<protein>
    <submittedName>
        <fullName evidence="2">Uncharacterized protein</fullName>
    </submittedName>
</protein>
<dbReference type="EMBL" id="JADPUN010000407">
    <property type="protein sequence ID" value="MBF9134979.1"/>
    <property type="molecule type" value="Genomic_DNA"/>
</dbReference>
<keyword evidence="1" id="KW-1133">Transmembrane helix</keyword>
<sequence length="195" mass="20985">MTAVRGLLLFVIVGVLAMVGAVLANWIPRPAAVRTRWALAGLAGVVLASAVLGLLTGDRHEALGRVPLTDWVADVNKICVAVDPRAEDARKRGEDANNSQSQPERLAALRDLRAAHSDLHKEVSALPLPSDPNDRDTAKDWLDVYGVRLDRLTDFVKLMEGSPQDAFAIGQAAQLYAEATTTARRKSEALKISCA</sequence>
<evidence type="ECO:0000313" key="3">
    <source>
        <dbReference type="Proteomes" id="UP000638560"/>
    </source>
</evidence>
<feature type="transmembrane region" description="Helical" evidence="1">
    <location>
        <begin position="34"/>
        <end position="55"/>
    </location>
</feature>
<name>A0ABS0HA01_9ACTN</name>
<proteinExistence type="predicted"/>
<reference evidence="2 3" key="1">
    <citation type="submission" date="2020-11" db="EMBL/GenBank/DDBJ databases">
        <title>A novel isolate from a Black sea contaminated sediment with potential to produce alkanes: Plantactinospora alkalitolerans sp. nov.</title>
        <authorList>
            <person name="Carro L."/>
            <person name="Veyisoglu A."/>
            <person name="Guven K."/>
            <person name="Schumann P."/>
            <person name="Klenk H.-P."/>
            <person name="Sahin N."/>
        </authorList>
    </citation>
    <scope>NUCLEOTIDE SEQUENCE [LARGE SCALE GENOMIC DNA]</scope>
    <source>
        <strain evidence="2 3">S1510</strain>
    </source>
</reference>
<organism evidence="2 3">
    <name type="scientific">Plantactinospora alkalitolerans</name>
    <dbReference type="NCBI Taxonomy" id="2789879"/>
    <lineage>
        <taxon>Bacteria</taxon>
        <taxon>Bacillati</taxon>
        <taxon>Actinomycetota</taxon>
        <taxon>Actinomycetes</taxon>
        <taxon>Micromonosporales</taxon>
        <taxon>Micromonosporaceae</taxon>
        <taxon>Plantactinospora</taxon>
    </lineage>
</organism>
<accession>A0ABS0HA01</accession>
<gene>
    <name evidence="2" type="ORF">I0C86_39565</name>
</gene>
<comment type="caution">
    <text evidence="2">The sequence shown here is derived from an EMBL/GenBank/DDBJ whole genome shotgun (WGS) entry which is preliminary data.</text>
</comment>
<dbReference type="Proteomes" id="UP000638560">
    <property type="component" value="Unassembled WGS sequence"/>
</dbReference>
<evidence type="ECO:0000313" key="2">
    <source>
        <dbReference type="EMBL" id="MBF9134979.1"/>
    </source>
</evidence>
<dbReference type="RefSeq" id="WP_196206446.1">
    <property type="nucleotide sequence ID" value="NZ_JADPUN010000407.1"/>
</dbReference>